<evidence type="ECO:0000313" key="3">
    <source>
        <dbReference type="EMBL" id="ONH22186.1"/>
    </source>
</evidence>
<protein>
    <submittedName>
        <fullName evidence="3">PA-phosphatase</fullName>
    </submittedName>
</protein>
<feature type="transmembrane region" description="Helical" evidence="1">
    <location>
        <begin position="70"/>
        <end position="95"/>
    </location>
</feature>
<evidence type="ECO:0000313" key="4">
    <source>
        <dbReference type="Proteomes" id="UP000188929"/>
    </source>
</evidence>
<sequence>MRAEPAGLEGPPAPRRIGLGRPRLLLAVASGLALVALTVLVVLRGGTPTALDAATHRWFLDHRGSTLSDAAVAVSFTGTGVFACFLAAVSGAVALAPRPRWWLGAAVGAAALAVGQLVRAALALAVGRARPRTVDWISHASGFAFPSGHTTTSALVAAGLAAAIHHRARRPAARTAAAAGAGLWALAVGVSRVCLGVHWPTDVLAGWLLATVLAAVGLPWLAALLAWIGRDQPDDPQ</sequence>
<feature type="transmembrane region" description="Helical" evidence="1">
    <location>
        <begin position="143"/>
        <end position="164"/>
    </location>
</feature>
<dbReference type="SUPFAM" id="SSF48317">
    <property type="entry name" value="Acid phosphatase/Vanadium-dependent haloperoxidase"/>
    <property type="match status" value="1"/>
</dbReference>
<dbReference type="InterPro" id="IPR000326">
    <property type="entry name" value="PAP2/HPO"/>
</dbReference>
<dbReference type="SMART" id="SM00014">
    <property type="entry name" value="acidPPc"/>
    <property type="match status" value="1"/>
</dbReference>
<dbReference type="OrthoDB" id="5289372at2"/>
<dbReference type="Pfam" id="PF01569">
    <property type="entry name" value="PAP2"/>
    <property type="match status" value="1"/>
</dbReference>
<name>A0A1V2HZK1_9ACTN</name>
<dbReference type="AlphaFoldDB" id="A0A1V2HZK1"/>
<keyword evidence="1" id="KW-0812">Transmembrane</keyword>
<keyword evidence="4" id="KW-1185">Reference proteome</keyword>
<reference evidence="4" key="1">
    <citation type="submission" date="2016-10" db="EMBL/GenBank/DDBJ databases">
        <title>Frankia sp. NRRL B-16386 Genome sequencing.</title>
        <authorList>
            <person name="Ghodhbane-Gtari F."/>
            <person name="Swanson E."/>
            <person name="Gueddou A."/>
            <person name="Hezbri K."/>
            <person name="Ktari K."/>
            <person name="Nouioui I."/>
            <person name="Morris K."/>
            <person name="Simpson S."/>
            <person name="Abebe-Akele F."/>
            <person name="Thomas K."/>
            <person name="Gtari M."/>
            <person name="Tisa L.S."/>
        </authorList>
    </citation>
    <scope>NUCLEOTIDE SEQUENCE [LARGE SCALE GENOMIC DNA]</scope>
    <source>
        <strain evidence="4">NRRL B-16386</strain>
    </source>
</reference>
<organism evidence="3 4">
    <name type="scientific">Pseudofrankia asymbiotica</name>
    <dbReference type="NCBI Taxonomy" id="1834516"/>
    <lineage>
        <taxon>Bacteria</taxon>
        <taxon>Bacillati</taxon>
        <taxon>Actinomycetota</taxon>
        <taxon>Actinomycetes</taxon>
        <taxon>Frankiales</taxon>
        <taxon>Frankiaceae</taxon>
        <taxon>Pseudofrankia</taxon>
    </lineage>
</organism>
<dbReference type="Gene3D" id="1.20.144.10">
    <property type="entry name" value="Phosphatidic acid phosphatase type 2/haloperoxidase"/>
    <property type="match status" value="1"/>
</dbReference>
<evidence type="ECO:0000256" key="1">
    <source>
        <dbReference type="SAM" id="Phobius"/>
    </source>
</evidence>
<dbReference type="RefSeq" id="WP_076822669.1">
    <property type="nucleotide sequence ID" value="NZ_MOMC01000116.1"/>
</dbReference>
<keyword evidence="1" id="KW-0472">Membrane</keyword>
<dbReference type="STRING" id="1834516.BL253_36425"/>
<feature type="transmembrane region" description="Helical" evidence="1">
    <location>
        <begin position="102"/>
        <end position="123"/>
    </location>
</feature>
<comment type="caution">
    <text evidence="3">The sequence shown here is derived from an EMBL/GenBank/DDBJ whole genome shotgun (WGS) entry which is preliminary data.</text>
</comment>
<dbReference type="PANTHER" id="PTHR14969:SF13">
    <property type="entry name" value="AT30094P"/>
    <property type="match status" value="1"/>
</dbReference>
<proteinExistence type="predicted"/>
<accession>A0A1V2HZK1</accession>
<dbReference type="InterPro" id="IPR036938">
    <property type="entry name" value="PAP2/HPO_sf"/>
</dbReference>
<dbReference type="PANTHER" id="PTHR14969">
    <property type="entry name" value="SPHINGOSINE-1-PHOSPHATE PHOSPHOHYDROLASE"/>
    <property type="match status" value="1"/>
</dbReference>
<keyword evidence="1" id="KW-1133">Transmembrane helix</keyword>
<gene>
    <name evidence="3" type="ORF">BL253_36425</name>
</gene>
<feature type="transmembrane region" description="Helical" evidence="1">
    <location>
        <begin position="24"/>
        <end position="43"/>
    </location>
</feature>
<evidence type="ECO:0000259" key="2">
    <source>
        <dbReference type="SMART" id="SM00014"/>
    </source>
</evidence>
<dbReference type="Proteomes" id="UP000188929">
    <property type="component" value="Unassembled WGS sequence"/>
</dbReference>
<dbReference type="EMBL" id="MOMC01000116">
    <property type="protein sequence ID" value="ONH22186.1"/>
    <property type="molecule type" value="Genomic_DNA"/>
</dbReference>
<feature type="transmembrane region" description="Helical" evidence="1">
    <location>
        <begin position="205"/>
        <end position="228"/>
    </location>
</feature>
<feature type="domain" description="Phosphatidic acid phosphatase type 2/haloperoxidase" evidence="2">
    <location>
        <begin position="106"/>
        <end position="218"/>
    </location>
</feature>
<feature type="transmembrane region" description="Helical" evidence="1">
    <location>
        <begin position="176"/>
        <end position="199"/>
    </location>
</feature>